<evidence type="ECO:0000256" key="1">
    <source>
        <dbReference type="SAM" id="Phobius"/>
    </source>
</evidence>
<evidence type="ECO:0008006" key="4">
    <source>
        <dbReference type="Google" id="ProtNLM"/>
    </source>
</evidence>
<gene>
    <name evidence="2" type="ORF">A3C07_03460</name>
</gene>
<evidence type="ECO:0000313" key="2">
    <source>
        <dbReference type="EMBL" id="OHA00371.1"/>
    </source>
</evidence>
<sequence>MSEIAASPTQTLRYLLAFIIAAGSVILGFTYFGKTARSGVEALGRNPLAARIIEFGVFLNLFLTLGIIAVGILIAYGIIIF</sequence>
<evidence type="ECO:0000313" key="3">
    <source>
        <dbReference type="Proteomes" id="UP000179023"/>
    </source>
</evidence>
<feature type="transmembrane region" description="Helical" evidence="1">
    <location>
        <begin position="12"/>
        <end position="32"/>
    </location>
</feature>
<protein>
    <recommendedName>
        <fullName evidence="4">V-ATPase proteolipid subunit C-like domain-containing protein</fullName>
    </recommendedName>
</protein>
<comment type="caution">
    <text evidence="2">The sequence shown here is derived from an EMBL/GenBank/DDBJ whole genome shotgun (WGS) entry which is preliminary data.</text>
</comment>
<organism evidence="2 3">
    <name type="scientific">Candidatus Sungbacteria bacterium RIFCSPHIGHO2_02_FULL_47_11</name>
    <dbReference type="NCBI Taxonomy" id="1802270"/>
    <lineage>
        <taxon>Bacteria</taxon>
        <taxon>Candidatus Sungiibacteriota</taxon>
    </lineage>
</organism>
<keyword evidence="1" id="KW-0812">Transmembrane</keyword>
<dbReference type="EMBL" id="MHQI01000017">
    <property type="protein sequence ID" value="OHA00371.1"/>
    <property type="molecule type" value="Genomic_DNA"/>
</dbReference>
<dbReference type="STRING" id="1802270.A3C07_03460"/>
<proteinExistence type="predicted"/>
<keyword evidence="1" id="KW-1133">Transmembrane helix</keyword>
<accession>A0A1G2KPE9</accession>
<dbReference type="AlphaFoldDB" id="A0A1G2KPE9"/>
<keyword evidence="1" id="KW-0472">Membrane</keyword>
<name>A0A1G2KPE9_9BACT</name>
<reference evidence="2 3" key="1">
    <citation type="journal article" date="2016" name="Nat. Commun.">
        <title>Thousands of microbial genomes shed light on interconnected biogeochemical processes in an aquifer system.</title>
        <authorList>
            <person name="Anantharaman K."/>
            <person name="Brown C.T."/>
            <person name="Hug L.A."/>
            <person name="Sharon I."/>
            <person name="Castelle C.J."/>
            <person name="Probst A.J."/>
            <person name="Thomas B.C."/>
            <person name="Singh A."/>
            <person name="Wilkins M.J."/>
            <person name="Karaoz U."/>
            <person name="Brodie E.L."/>
            <person name="Williams K.H."/>
            <person name="Hubbard S.S."/>
            <person name="Banfield J.F."/>
        </authorList>
    </citation>
    <scope>NUCLEOTIDE SEQUENCE [LARGE SCALE GENOMIC DNA]</scope>
</reference>
<dbReference type="Proteomes" id="UP000179023">
    <property type="component" value="Unassembled WGS sequence"/>
</dbReference>
<feature type="transmembrane region" description="Helical" evidence="1">
    <location>
        <begin position="52"/>
        <end position="79"/>
    </location>
</feature>